<dbReference type="InterPro" id="IPR050189">
    <property type="entry name" value="MFS_Efflux_Transporters"/>
</dbReference>
<keyword evidence="9" id="KW-1185">Reference proteome</keyword>
<evidence type="ECO:0000256" key="6">
    <source>
        <dbReference type="SAM" id="Phobius"/>
    </source>
</evidence>
<dbReference type="GO" id="GO:0005886">
    <property type="term" value="C:plasma membrane"/>
    <property type="evidence" value="ECO:0007669"/>
    <property type="project" value="UniProtKB-SubCell"/>
</dbReference>
<evidence type="ECO:0000313" key="8">
    <source>
        <dbReference type="EMBL" id="NYD70078.1"/>
    </source>
</evidence>
<feature type="transmembrane region" description="Helical" evidence="6">
    <location>
        <begin position="227"/>
        <end position="252"/>
    </location>
</feature>
<dbReference type="InterPro" id="IPR020846">
    <property type="entry name" value="MFS_dom"/>
</dbReference>
<evidence type="ECO:0000259" key="7">
    <source>
        <dbReference type="PROSITE" id="PS50850"/>
    </source>
</evidence>
<dbReference type="RefSeq" id="WP_218869983.1">
    <property type="nucleotide sequence ID" value="NZ_BSEW01000001.1"/>
</dbReference>
<evidence type="ECO:0000256" key="1">
    <source>
        <dbReference type="ARBA" id="ARBA00004651"/>
    </source>
</evidence>
<keyword evidence="5 6" id="KW-0472">Membrane</keyword>
<evidence type="ECO:0000256" key="3">
    <source>
        <dbReference type="ARBA" id="ARBA00022692"/>
    </source>
</evidence>
<dbReference type="InterPro" id="IPR011701">
    <property type="entry name" value="MFS"/>
</dbReference>
<feature type="transmembrane region" description="Helical" evidence="6">
    <location>
        <begin position="384"/>
        <end position="405"/>
    </location>
</feature>
<keyword evidence="3 6" id="KW-0812">Transmembrane</keyword>
<feature type="transmembrane region" description="Helical" evidence="6">
    <location>
        <begin position="320"/>
        <end position="342"/>
    </location>
</feature>
<reference evidence="8 9" key="1">
    <citation type="submission" date="2020-07" db="EMBL/GenBank/DDBJ databases">
        <title>Sequencing the genomes of 1000 actinobacteria strains.</title>
        <authorList>
            <person name="Klenk H.-P."/>
        </authorList>
    </citation>
    <scope>NUCLEOTIDE SEQUENCE [LARGE SCALE GENOMIC DNA]</scope>
    <source>
        <strain evidence="8 9">DSM 26474</strain>
    </source>
</reference>
<keyword evidence="4 6" id="KW-1133">Transmembrane helix</keyword>
<feature type="transmembrane region" description="Helical" evidence="6">
    <location>
        <begin position="264"/>
        <end position="286"/>
    </location>
</feature>
<keyword evidence="2" id="KW-1003">Cell membrane</keyword>
<dbReference type="InterPro" id="IPR036259">
    <property type="entry name" value="MFS_trans_sf"/>
</dbReference>
<dbReference type="EMBL" id="JACCBM010000001">
    <property type="protein sequence ID" value="NYD70078.1"/>
    <property type="molecule type" value="Genomic_DNA"/>
</dbReference>
<comment type="subcellular location">
    <subcellularLocation>
        <location evidence="1">Cell membrane</location>
        <topology evidence="1">Multi-pass membrane protein</topology>
    </subcellularLocation>
</comment>
<sequence>MTDSTTTRRGPQRSGPRMPSRRVLVAILLGVIPLSQAPIDIYTPAIPTMITELDTTSSLVQTSVAVYVLGMSLGLIPVGVIADAKGRRPTLLTCLALLLVTSVGIAFANDIAVLLVLRFFQGVGGCACMVLVYAVAADTTRGPKLTSLSGLLGASWGLAPVIAPAIGGFLVDAVTWRGIFVLVAVLAGIALLVVWRMLPETLDPADAQPIVPRAIVRVLGSTLRQKIFVGLTLAFAVFASAQLLFGIIAPLIYQKTLGLSAPEYGAIALVIGAANLGGELATGAFATRLSSRVIGFSAFAFFVAGTAVLLVSGLTVGPDILLITIGGMLVMVGCGALCPLAYGLALGLFDRNLGLIGGLTSAVCYLVVAATMAGAAGLPDRDQVPLSFVYVGCAVVGALLLALCLRPRVPTPAEPVTRG</sequence>
<dbReference type="Gene3D" id="1.20.1720.10">
    <property type="entry name" value="Multidrug resistance protein D"/>
    <property type="match status" value="1"/>
</dbReference>
<dbReference type="CDD" id="cd17320">
    <property type="entry name" value="MFS_MdfA_MDR_like"/>
    <property type="match status" value="1"/>
</dbReference>
<dbReference type="SUPFAM" id="SSF103473">
    <property type="entry name" value="MFS general substrate transporter"/>
    <property type="match status" value="1"/>
</dbReference>
<feature type="transmembrane region" description="Helical" evidence="6">
    <location>
        <begin position="148"/>
        <end position="170"/>
    </location>
</feature>
<dbReference type="PANTHER" id="PTHR43124">
    <property type="entry name" value="PURINE EFFLUX PUMP PBUE"/>
    <property type="match status" value="1"/>
</dbReference>
<protein>
    <submittedName>
        <fullName evidence="8">DHA1 family bicyclomycin/chloramphenicol resistance-like MFS transporter</fullName>
    </submittedName>
</protein>
<feature type="transmembrane region" description="Helical" evidence="6">
    <location>
        <begin position="176"/>
        <end position="195"/>
    </location>
</feature>
<dbReference type="InterPro" id="IPR001958">
    <property type="entry name" value="Tet-R_TetA/multi-R_MdtG-like"/>
</dbReference>
<dbReference type="GO" id="GO:0022857">
    <property type="term" value="F:transmembrane transporter activity"/>
    <property type="evidence" value="ECO:0007669"/>
    <property type="project" value="InterPro"/>
</dbReference>
<evidence type="ECO:0000256" key="5">
    <source>
        <dbReference type="ARBA" id="ARBA00023136"/>
    </source>
</evidence>
<feature type="transmembrane region" description="Helical" evidence="6">
    <location>
        <begin position="115"/>
        <end position="136"/>
    </location>
</feature>
<name>A0A852SMN4_9MICO</name>
<feature type="domain" description="Major facilitator superfamily (MFS) profile" evidence="7">
    <location>
        <begin position="23"/>
        <end position="410"/>
    </location>
</feature>
<feature type="transmembrane region" description="Helical" evidence="6">
    <location>
        <begin position="293"/>
        <end position="314"/>
    </location>
</feature>
<dbReference type="Pfam" id="PF07690">
    <property type="entry name" value="MFS_1"/>
    <property type="match status" value="1"/>
</dbReference>
<evidence type="ECO:0000256" key="4">
    <source>
        <dbReference type="ARBA" id="ARBA00022989"/>
    </source>
</evidence>
<accession>A0A852SMN4</accession>
<feature type="transmembrane region" description="Helical" evidence="6">
    <location>
        <begin position="59"/>
        <end position="82"/>
    </location>
</feature>
<feature type="transmembrane region" description="Helical" evidence="6">
    <location>
        <begin position="354"/>
        <end position="378"/>
    </location>
</feature>
<comment type="caution">
    <text evidence="8">The sequence shown here is derived from an EMBL/GenBank/DDBJ whole genome shotgun (WGS) entry which is preliminary data.</text>
</comment>
<dbReference type="PANTHER" id="PTHR43124:SF3">
    <property type="entry name" value="CHLORAMPHENICOL EFFLUX PUMP RV0191"/>
    <property type="match status" value="1"/>
</dbReference>
<feature type="transmembrane region" description="Helical" evidence="6">
    <location>
        <begin position="21"/>
        <end position="39"/>
    </location>
</feature>
<proteinExistence type="predicted"/>
<dbReference type="PRINTS" id="PR01035">
    <property type="entry name" value="TCRTETA"/>
</dbReference>
<evidence type="ECO:0000256" key="2">
    <source>
        <dbReference type="ARBA" id="ARBA00022475"/>
    </source>
</evidence>
<evidence type="ECO:0000313" key="9">
    <source>
        <dbReference type="Proteomes" id="UP000549913"/>
    </source>
</evidence>
<organism evidence="8 9">
    <name type="scientific">Herbiconiux flava</name>
    <dbReference type="NCBI Taxonomy" id="881268"/>
    <lineage>
        <taxon>Bacteria</taxon>
        <taxon>Bacillati</taxon>
        <taxon>Actinomycetota</taxon>
        <taxon>Actinomycetes</taxon>
        <taxon>Micrococcales</taxon>
        <taxon>Microbacteriaceae</taxon>
        <taxon>Herbiconiux</taxon>
    </lineage>
</organism>
<feature type="transmembrane region" description="Helical" evidence="6">
    <location>
        <begin position="89"/>
        <end position="109"/>
    </location>
</feature>
<gene>
    <name evidence="8" type="ORF">BJ984_001236</name>
</gene>
<dbReference type="AlphaFoldDB" id="A0A852SMN4"/>
<dbReference type="PROSITE" id="PS50850">
    <property type="entry name" value="MFS"/>
    <property type="match status" value="1"/>
</dbReference>
<dbReference type="Proteomes" id="UP000549913">
    <property type="component" value="Unassembled WGS sequence"/>
</dbReference>